<name>A0AA35LBU4_9SAUR</name>
<feature type="region of interest" description="Disordered" evidence="1">
    <location>
        <begin position="1565"/>
        <end position="1590"/>
    </location>
</feature>
<dbReference type="Pfam" id="PF15292">
    <property type="entry name" value="Treslin_M"/>
    <property type="match status" value="1"/>
</dbReference>
<feature type="region of interest" description="Disordered" evidence="1">
    <location>
        <begin position="811"/>
        <end position="841"/>
    </location>
</feature>
<feature type="compositionally biased region" description="Polar residues" evidence="1">
    <location>
        <begin position="1334"/>
        <end position="1343"/>
    </location>
</feature>
<dbReference type="GO" id="GO:0006260">
    <property type="term" value="P:DNA replication"/>
    <property type="evidence" value="ECO:0007669"/>
    <property type="project" value="InterPro"/>
</dbReference>
<feature type="compositionally biased region" description="Low complexity" evidence="1">
    <location>
        <begin position="824"/>
        <end position="836"/>
    </location>
</feature>
<feature type="compositionally biased region" description="Basic and acidic residues" evidence="1">
    <location>
        <begin position="1419"/>
        <end position="1429"/>
    </location>
</feature>
<feature type="region of interest" description="Disordered" evidence="1">
    <location>
        <begin position="1872"/>
        <end position="1892"/>
    </location>
</feature>
<dbReference type="GO" id="GO:0010212">
    <property type="term" value="P:response to ionizing radiation"/>
    <property type="evidence" value="ECO:0007669"/>
    <property type="project" value="InterPro"/>
</dbReference>
<dbReference type="InterPro" id="IPR053920">
    <property type="entry name" value="Treslin_STD"/>
</dbReference>
<feature type="region of interest" description="Disordered" evidence="1">
    <location>
        <begin position="1333"/>
        <end position="1357"/>
    </location>
</feature>
<evidence type="ECO:0000259" key="2">
    <source>
        <dbReference type="Pfam" id="PF15292"/>
    </source>
</evidence>
<protein>
    <submittedName>
        <fullName evidence="5">Treslin_N domain-containing protein</fullName>
    </submittedName>
</protein>
<proteinExistence type="predicted"/>
<dbReference type="PANTHER" id="PTHR21556:SF2">
    <property type="entry name" value="TRESLIN"/>
    <property type="match status" value="1"/>
</dbReference>
<dbReference type="GO" id="GO:0007095">
    <property type="term" value="P:mitotic G2 DNA damage checkpoint signaling"/>
    <property type="evidence" value="ECO:0007669"/>
    <property type="project" value="TreeGrafter"/>
</dbReference>
<dbReference type="Pfam" id="PF21855">
    <property type="entry name" value="Treslin_STD"/>
    <property type="match status" value="1"/>
</dbReference>
<sequence length="1892" mass="207497">MTCSYNVVFLLDTASSERKIHLHLGTLRILNYLGCKFGLAKIRWGFKFFDSSGARGRTSRVGNFRELGSRSWEEFEEELDAKFGNQDCNPKSSGSVPRATLTQNILKESLLDYQWDRPEIASPSKPVLRNQKSKLTVTLNKPPGSYIPSEGFVNAIFLFSPCPHSQRELLQFVSGSPTHFSDELLASCDLTEKFIPKRIREMMASQKISLYWVDTADWIKLLGTSDHIGYWMLVELMRLLGGNILPSETLIQCLSHQCTGATPDFPMEPVSSGQPFTPLTTTLPFDSTLNCLFTSPSSLQASFPHVEGVLYLKSDGVEEAQSCGVVLEPLTLSQRHLKSPVNITLKCTMTSWNAVHAGSFHTQSWILRSTLSGLSVQETSLFQQFVKSLQAQGLHMVAEVSPSGAYCPCTGIFSPTSNTTAVLSLLCAERAPEVERAFLQTALEGNLSKEESSLPEIVSGVVNQVGDDFDLASSDPAETLIPEWAQQELSCTHPWSPAVIEGWYSFSNLCGASSHLMESFRLLQAGSSTEEKEAPKHERELTHCLSEFYQKKASGISATSQQRDHRKRREVPRTPVRQKMKTMPRSLQMLNAARLNVKAQKFQPDGELPVSENVSQKLLPRRLNDKVEERGEAKKTKIGFRTEEEMLSFISTNYQKAVTSGDNLFAYAQETVAAVNALQKSNEAAGVDTIRSNLLKTSKALRQQLGNDPDKEIKVRECQLQVYLRLEMCLQCPSLQNSTDEMEQLVEEMTEMLRILCLTEDPGYLARFLEEVVETYLESMPKTLGDLYYSLGTQIPPKLASVLPADFFSDDSLSQESQTPSLPPSASSVPVSRTASLSTDAEQLEELRTRSAKKRKNTLGRHRSVTEASQNLRQIEIPQVPRNRTRKDSSHVCLGVKSVPSVQKVAVQEVTKVRRNLFNEEMLPPGKRSLSKIPRSQSVSAVEGLKNRRNQAKECARDNLKLLTKSVAETPLHKQISRRLLHKQIKGRNSDPGSEVGIVEESPEKAIPCGLRRSPRIKQLLQDRAVSGSFYCSQPSKKSVQQMQSEAPDVQDSLTGLASPLVKKATQSPKSLLFGAVLDVFGSEGMDSPRTRRKTLASSELVYQTPRKASLRSSPKLLSPPNNTPGRTILEKLQQTPQKSRAPKHSAAKSLGNLFSPCRQKSKSLPEATEKKGDCFARTALMKEIFSSPHKAAQLQTSGMQAGDEVPDDVFASPASGSCSAAALLSPVPSNSPGTWLSQLQSPRRSLRVAWRIASPASAQKQPLEAEQLTEPLSALELDSAVSEVTPTVSRGRLSEPSSSPKNTKLSEAFSPPGDPVLMPDVNSLPYSPPPNAIATSTLSPTGTWDLRRKSCTPQKTPLKRQRVTNMYPAKALQSPACLSAEQHPCYTDLNLSAKTKAESTPSVKRHRVRTPSKRRGLERHLPPELSTKDHTLLPDAVVLCERLDASSLTNVFATGSSEAEGGPGTVVPGEKAVSLQPLLLQNPPVCDQASLPETPKSGSSAYSLRHTPDRRQREAAARLGKPEKGATFSTPRTAHTLPLATSPRTYEIELEMQASGLPKLRIKRVGSGPALDPQSHLQSGRPKGDESDFAAGDLSVTWCGRHSGKLETLSISPSCNRSAHSTPAKFGGGGQTYICQSYTPTHCTPNSTSPSQGNVGLPWTPSPKHKGKVTPEAIKDWPRRKRATVGCSKSERHVEVAGETRASDLLGVNKALPLGDFELEGICRLQDQSPCSDAEPSGDESTCRGTPGLKFRKRPFGHMSPEEEVSQEVKKRHCAKRGNPNAAVYAAELSTGKGVASLNKTILEEEEEVFSISGMTPPTSSGKSTISATGLRALTQSPLLYQGHTTSLRKWPTGDNNDAFGAAEEELSPFHSTTMRQHSIRRTYSRKRLLS</sequence>
<accession>A0AA35LBU4</accession>
<dbReference type="EMBL" id="OX395139">
    <property type="protein sequence ID" value="CAI5792764.1"/>
    <property type="molecule type" value="Genomic_DNA"/>
</dbReference>
<feature type="region of interest" description="Disordered" evidence="1">
    <location>
        <begin position="1104"/>
        <end position="1166"/>
    </location>
</feature>
<evidence type="ECO:0000259" key="3">
    <source>
        <dbReference type="Pfam" id="PF21854"/>
    </source>
</evidence>
<feature type="region of interest" description="Disordered" evidence="1">
    <location>
        <begin position="1396"/>
        <end position="1429"/>
    </location>
</feature>
<feature type="compositionally biased region" description="Basic residues" evidence="1">
    <location>
        <begin position="564"/>
        <end position="577"/>
    </location>
</feature>
<reference evidence="5" key="1">
    <citation type="submission" date="2022-12" db="EMBL/GenBank/DDBJ databases">
        <authorList>
            <person name="Alioto T."/>
            <person name="Alioto T."/>
            <person name="Gomez Garrido J."/>
        </authorList>
    </citation>
    <scope>NUCLEOTIDE SEQUENCE</scope>
</reference>
<feature type="region of interest" description="Disordered" evidence="1">
    <location>
        <begin position="1730"/>
        <end position="1778"/>
    </location>
</feature>
<dbReference type="GO" id="GO:0033314">
    <property type="term" value="P:mitotic DNA replication checkpoint signaling"/>
    <property type="evidence" value="ECO:0007669"/>
    <property type="project" value="InterPro"/>
</dbReference>
<feature type="domain" description="Treslin N-terminal" evidence="3">
    <location>
        <begin position="5"/>
        <end position="201"/>
    </location>
</feature>
<keyword evidence="6" id="KW-1185">Reference proteome</keyword>
<feature type="compositionally biased region" description="Basic residues" evidence="1">
    <location>
        <begin position="1404"/>
        <end position="1418"/>
    </location>
</feature>
<gene>
    <name evidence="5" type="ORF">PODLI_1B020896</name>
</gene>
<dbReference type="InterPro" id="IPR026153">
    <property type="entry name" value="Treslin"/>
</dbReference>
<dbReference type="PANTHER" id="PTHR21556">
    <property type="entry name" value="TRESLIN"/>
    <property type="match status" value="1"/>
</dbReference>
<evidence type="ECO:0000259" key="4">
    <source>
        <dbReference type="Pfam" id="PF21855"/>
    </source>
</evidence>
<dbReference type="Pfam" id="PF21854">
    <property type="entry name" value="Treslin_N"/>
    <property type="match status" value="1"/>
</dbReference>
<dbReference type="GO" id="GO:0030174">
    <property type="term" value="P:regulation of DNA-templated DNA replication initiation"/>
    <property type="evidence" value="ECO:0007669"/>
    <property type="project" value="TreeGrafter"/>
</dbReference>
<feature type="region of interest" description="Disordered" evidence="1">
    <location>
        <begin position="553"/>
        <end position="577"/>
    </location>
</feature>
<feature type="compositionally biased region" description="Basic residues" evidence="1">
    <location>
        <begin position="1879"/>
        <end position="1892"/>
    </location>
</feature>
<feature type="domain" description="Treslin STD" evidence="4">
    <location>
        <begin position="644"/>
        <end position="791"/>
    </location>
</feature>
<dbReference type="InterPro" id="IPR053919">
    <property type="entry name" value="Treslin_N"/>
</dbReference>
<feature type="region of interest" description="Disordered" evidence="1">
    <location>
        <begin position="1647"/>
        <end position="1672"/>
    </location>
</feature>
<feature type="compositionally biased region" description="Polar residues" evidence="1">
    <location>
        <begin position="1296"/>
        <end position="1306"/>
    </location>
</feature>
<evidence type="ECO:0000256" key="1">
    <source>
        <dbReference type="SAM" id="MobiDB-lite"/>
    </source>
</evidence>
<feature type="compositionally biased region" description="Low complexity" evidence="1">
    <location>
        <begin position="1111"/>
        <end position="1121"/>
    </location>
</feature>
<dbReference type="Proteomes" id="UP001178461">
    <property type="component" value="Chromosome 14"/>
</dbReference>
<dbReference type="GO" id="GO:0005634">
    <property type="term" value="C:nucleus"/>
    <property type="evidence" value="ECO:0007669"/>
    <property type="project" value="InterPro"/>
</dbReference>
<feature type="region of interest" description="Disordered" evidence="1">
    <location>
        <begin position="1485"/>
        <end position="1537"/>
    </location>
</feature>
<feature type="domain" description="Treslin M" evidence="2">
    <location>
        <begin position="282"/>
        <end position="426"/>
    </location>
</feature>
<organism evidence="5 6">
    <name type="scientific">Podarcis lilfordi</name>
    <name type="common">Lilford's wall lizard</name>
    <dbReference type="NCBI Taxonomy" id="74358"/>
    <lineage>
        <taxon>Eukaryota</taxon>
        <taxon>Metazoa</taxon>
        <taxon>Chordata</taxon>
        <taxon>Craniata</taxon>
        <taxon>Vertebrata</taxon>
        <taxon>Euteleostomi</taxon>
        <taxon>Lepidosauria</taxon>
        <taxon>Squamata</taxon>
        <taxon>Bifurcata</taxon>
        <taxon>Unidentata</taxon>
        <taxon>Episquamata</taxon>
        <taxon>Laterata</taxon>
        <taxon>Lacertibaenia</taxon>
        <taxon>Lacertidae</taxon>
        <taxon>Podarcis</taxon>
    </lineage>
</organism>
<evidence type="ECO:0000313" key="5">
    <source>
        <dbReference type="EMBL" id="CAI5792764.1"/>
    </source>
</evidence>
<feature type="region of interest" description="Disordered" evidence="1">
    <location>
        <begin position="1284"/>
        <end position="1316"/>
    </location>
</feature>
<dbReference type="InterPro" id="IPR032746">
    <property type="entry name" value="Treslin_M"/>
</dbReference>
<dbReference type="GO" id="GO:0003682">
    <property type="term" value="F:chromatin binding"/>
    <property type="evidence" value="ECO:0007669"/>
    <property type="project" value="TreeGrafter"/>
</dbReference>
<evidence type="ECO:0000313" key="6">
    <source>
        <dbReference type="Proteomes" id="UP001178461"/>
    </source>
</evidence>
<feature type="compositionally biased region" description="Basic and acidic residues" evidence="1">
    <location>
        <begin position="1507"/>
        <end position="1525"/>
    </location>
</feature>